<dbReference type="Proteomes" id="UP000720508">
    <property type="component" value="Unassembled WGS sequence"/>
</dbReference>
<feature type="transmembrane region" description="Helical" evidence="1">
    <location>
        <begin position="44"/>
        <end position="67"/>
    </location>
</feature>
<organism evidence="2 3">
    <name type="scientific">Streptomyces niphimycinicus</name>
    <dbReference type="NCBI Taxonomy" id="2842201"/>
    <lineage>
        <taxon>Bacteria</taxon>
        <taxon>Bacillati</taxon>
        <taxon>Actinomycetota</taxon>
        <taxon>Actinomycetes</taxon>
        <taxon>Kitasatosporales</taxon>
        <taxon>Streptomycetaceae</taxon>
        <taxon>Streptomyces</taxon>
    </lineage>
</organism>
<evidence type="ECO:0000313" key="2">
    <source>
        <dbReference type="EMBL" id="MBU3866092.1"/>
    </source>
</evidence>
<proteinExistence type="predicted"/>
<name>A0ABS6CGN7_9ACTN</name>
<keyword evidence="3" id="KW-1185">Reference proteome</keyword>
<feature type="transmembrane region" description="Helical" evidence="1">
    <location>
        <begin position="17"/>
        <end position="38"/>
    </location>
</feature>
<evidence type="ECO:0000313" key="3">
    <source>
        <dbReference type="Proteomes" id="UP000720508"/>
    </source>
</evidence>
<keyword evidence="1" id="KW-1133">Transmembrane helix</keyword>
<keyword evidence="1" id="KW-0812">Transmembrane</keyword>
<reference evidence="2 3" key="1">
    <citation type="submission" date="2021-06" db="EMBL/GenBank/DDBJ databases">
        <authorList>
            <person name="Pan X."/>
        </authorList>
    </citation>
    <scope>NUCLEOTIDE SEQUENCE [LARGE SCALE GENOMIC DNA]</scope>
    <source>
        <strain evidence="2 3">4503</strain>
    </source>
</reference>
<dbReference type="EMBL" id="JAHLEM010000197">
    <property type="protein sequence ID" value="MBU3866092.1"/>
    <property type="molecule type" value="Genomic_DNA"/>
</dbReference>
<accession>A0ABS6CGN7</accession>
<keyword evidence="1" id="KW-0472">Membrane</keyword>
<sequence length="71" mass="6884">MSTNSAHQTCNHPARDVTIVALGATVVALVAVIAVNALDGGPLAALASGGSAFAAAFSVGMGVLAHLKRTA</sequence>
<comment type="caution">
    <text evidence="2">The sequence shown here is derived from an EMBL/GenBank/DDBJ whole genome shotgun (WGS) entry which is preliminary data.</text>
</comment>
<dbReference type="RefSeq" id="WP_216343153.1">
    <property type="nucleotide sequence ID" value="NZ_JAHLEM010000197.1"/>
</dbReference>
<evidence type="ECO:0000256" key="1">
    <source>
        <dbReference type="SAM" id="Phobius"/>
    </source>
</evidence>
<protein>
    <submittedName>
        <fullName evidence="2">Uncharacterized protein</fullName>
    </submittedName>
</protein>
<gene>
    <name evidence="2" type="ORF">KN815_19030</name>
</gene>